<feature type="transmembrane region" description="Helical" evidence="7">
    <location>
        <begin position="187"/>
        <end position="207"/>
    </location>
</feature>
<comment type="subcellular location">
    <subcellularLocation>
        <location evidence="1 7">Cell membrane</location>
        <topology evidence="1 7">Multi-pass membrane protein</topology>
    </subcellularLocation>
</comment>
<dbReference type="InterPro" id="IPR035906">
    <property type="entry name" value="MetI-like_sf"/>
</dbReference>
<dbReference type="GO" id="GO:0005886">
    <property type="term" value="C:plasma membrane"/>
    <property type="evidence" value="ECO:0007669"/>
    <property type="project" value="UniProtKB-SubCell"/>
</dbReference>
<evidence type="ECO:0000256" key="1">
    <source>
        <dbReference type="ARBA" id="ARBA00004651"/>
    </source>
</evidence>
<dbReference type="InterPro" id="IPR000515">
    <property type="entry name" value="MetI-like"/>
</dbReference>
<dbReference type="PANTHER" id="PTHR30193:SF41">
    <property type="entry name" value="DIACETYLCHITOBIOSE UPTAKE SYSTEM PERMEASE PROTEIN NGCF"/>
    <property type="match status" value="1"/>
</dbReference>
<dbReference type="STRING" id="1391654.AKJ09_02598"/>
<keyword evidence="6 7" id="KW-0472">Membrane</keyword>
<dbReference type="PANTHER" id="PTHR30193">
    <property type="entry name" value="ABC TRANSPORTER PERMEASE PROTEIN"/>
    <property type="match status" value="1"/>
</dbReference>
<dbReference type="EMBL" id="CP012333">
    <property type="protein sequence ID" value="AKU95934.1"/>
    <property type="molecule type" value="Genomic_DNA"/>
</dbReference>
<dbReference type="KEGG" id="llu:AKJ09_02598"/>
<keyword evidence="4 7" id="KW-0812">Transmembrane</keyword>
<evidence type="ECO:0000259" key="8">
    <source>
        <dbReference type="PROSITE" id="PS50928"/>
    </source>
</evidence>
<dbReference type="AlphaFoldDB" id="A0A0K1PS31"/>
<evidence type="ECO:0000256" key="4">
    <source>
        <dbReference type="ARBA" id="ARBA00022692"/>
    </source>
</evidence>
<dbReference type="GO" id="GO:0055085">
    <property type="term" value="P:transmembrane transport"/>
    <property type="evidence" value="ECO:0007669"/>
    <property type="project" value="InterPro"/>
</dbReference>
<evidence type="ECO:0000256" key="6">
    <source>
        <dbReference type="ARBA" id="ARBA00023136"/>
    </source>
</evidence>
<protein>
    <submittedName>
        <fullName evidence="9">Maltose/maltodextrin ABC transporter, permease protein MalF</fullName>
    </submittedName>
</protein>
<evidence type="ECO:0000313" key="9">
    <source>
        <dbReference type="EMBL" id="AKU95934.1"/>
    </source>
</evidence>
<evidence type="ECO:0000256" key="7">
    <source>
        <dbReference type="RuleBase" id="RU363032"/>
    </source>
</evidence>
<evidence type="ECO:0000256" key="2">
    <source>
        <dbReference type="ARBA" id="ARBA00022448"/>
    </source>
</evidence>
<keyword evidence="5 7" id="KW-1133">Transmembrane helix</keyword>
<keyword evidence="2 7" id="KW-0813">Transport</keyword>
<dbReference type="CDD" id="cd06261">
    <property type="entry name" value="TM_PBP2"/>
    <property type="match status" value="1"/>
</dbReference>
<feature type="domain" description="ABC transmembrane type-1" evidence="8">
    <location>
        <begin position="93"/>
        <end position="307"/>
    </location>
</feature>
<feature type="transmembrane region" description="Helical" evidence="7">
    <location>
        <begin position="156"/>
        <end position="175"/>
    </location>
</feature>
<dbReference type="Proteomes" id="UP000064967">
    <property type="component" value="Chromosome"/>
</dbReference>
<comment type="similarity">
    <text evidence="7">Belongs to the binding-protein-dependent transport system permease family.</text>
</comment>
<name>A0A0K1PS31_9BACT</name>
<dbReference type="Gene3D" id="1.10.3720.10">
    <property type="entry name" value="MetI-like"/>
    <property type="match status" value="1"/>
</dbReference>
<dbReference type="PATRIC" id="fig|1391654.3.peg.2636"/>
<sequence>MAGAAYAVKRARAPGFRRELAKSLPAYKYVVHSVLTVFVLVVLPLVAGAATSFFAGARDAPRFVGLSNYVDILTVRGKPLVDWLSAGSFYLTLLVTVVWTLVNVVLHVGIGLVLGILLARPFLKLRAIYRVLLILPWAVPSYVTALAWKGMFHRQFGAVNAMLGALGVAPVSWFSKFSTAFTANVATNVWLGFPFMMVVVMGALTSIPKDVLEAAEVDGATRFQAFKLVTLPLLKPTLLPAVVLGSVWTFNMFNVVFLVSGGEPDGTTDILVSEAYRWAFARNAQLGYAAAYAVIIFGLLALMSRALGRIGRSPGEESSV</sequence>
<dbReference type="Pfam" id="PF00528">
    <property type="entry name" value="BPD_transp_1"/>
    <property type="match status" value="1"/>
</dbReference>
<feature type="transmembrane region" description="Helical" evidence="7">
    <location>
        <begin position="89"/>
        <end position="119"/>
    </location>
</feature>
<accession>A0A0K1PS31</accession>
<keyword evidence="10" id="KW-1185">Reference proteome</keyword>
<evidence type="ECO:0000256" key="5">
    <source>
        <dbReference type="ARBA" id="ARBA00022989"/>
    </source>
</evidence>
<proteinExistence type="inferred from homology"/>
<gene>
    <name evidence="9" type="ORF">AKJ09_02598</name>
</gene>
<dbReference type="SUPFAM" id="SSF161098">
    <property type="entry name" value="MetI-like"/>
    <property type="match status" value="1"/>
</dbReference>
<reference evidence="9 10" key="1">
    <citation type="submission" date="2015-08" db="EMBL/GenBank/DDBJ databases">
        <authorList>
            <person name="Babu N.S."/>
            <person name="Beckwith C.J."/>
            <person name="Beseler K.G."/>
            <person name="Brison A."/>
            <person name="Carone J.V."/>
            <person name="Caskin T.P."/>
            <person name="Diamond M."/>
            <person name="Durham M.E."/>
            <person name="Foxe J.M."/>
            <person name="Go M."/>
            <person name="Henderson B.A."/>
            <person name="Jones I.B."/>
            <person name="McGettigan J.A."/>
            <person name="Micheletti S.J."/>
            <person name="Nasrallah M.E."/>
            <person name="Ortiz D."/>
            <person name="Piller C.R."/>
            <person name="Privatt S.R."/>
            <person name="Schneider S.L."/>
            <person name="Sharp S."/>
            <person name="Smith T.C."/>
            <person name="Stanton J.D."/>
            <person name="Ullery H.E."/>
            <person name="Wilson R.J."/>
            <person name="Serrano M.G."/>
            <person name="Buck G."/>
            <person name="Lee V."/>
            <person name="Wang Y."/>
            <person name="Carvalho R."/>
            <person name="Voegtly L."/>
            <person name="Shi R."/>
            <person name="Duckworth R."/>
            <person name="Johnson A."/>
            <person name="Loviza R."/>
            <person name="Walstead R."/>
            <person name="Shah Z."/>
            <person name="Kiflezghi M."/>
            <person name="Wade K."/>
            <person name="Ball S.L."/>
            <person name="Bradley K.W."/>
            <person name="Asai D.J."/>
            <person name="Bowman C.A."/>
            <person name="Russell D.A."/>
            <person name="Pope W.H."/>
            <person name="Jacobs-Sera D."/>
            <person name="Hendrix R.W."/>
            <person name="Hatfull G.F."/>
        </authorList>
    </citation>
    <scope>NUCLEOTIDE SEQUENCE [LARGE SCALE GENOMIC DNA]</scope>
    <source>
        <strain evidence="9 10">DSM 27648</strain>
    </source>
</reference>
<dbReference type="InterPro" id="IPR051393">
    <property type="entry name" value="ABC_transporter_permease"/>
</dbReference>
<organism evidence="9 10">
    <name type="scientific">Labilithrix luteola</name>
    <dbReference type="NCBI Taxonomy" id="1391654"/>
    <lineage>
        <taxon>Bacteria</taxon>
        <taxon>Pseudomonadati</taxon>
        <taxon>Myxococcota</taxon>
        <taxon>Polyangia</taxon>
        <taxon>Polyangiales</taxon>
        <taxon>Labilitrichaceae</taxon>
        <taxon>Labilithrix</taxon>
    </lineage>
</organism>
<dbReference type="PROSITE" id="PS50928">
    <property type="entry name" value="ABC_TM1"/>
    <property type="match status" value="1"/>
</dbReference>
<evidence type="ECO:0000313" key="10">
    <source>
        <dbReference type="Proteomes" id="UP000064967"/>
    </source>
</evidence>
<keyword evidence="3" id="KW-1003">Cell membrane</keyword>
<feature type="transmembrane region" description="Helical" evidence="7">
    <location>
        <begin position="286"/>
        <end position="303"/>
    </location>
</feature>
<feature type="transmembrane region" description="Helical" evidence="7">
    <location>
        <begin position="131"/>
        <end position="150"/>
    </location>
</feature>
<feature type="transmembrane region" description="Helical" evidence="7">
    <location>
        <begin position="29"/>
        <end position="55"/>
    </location>
</feature>
<evidence type="ECO:0000256" key="3">
    <source>
        <dbReference type="ARBA" id="ARBA00022475"/>
    </source>
</evidence>